<accession>A0A806JZG2</accession>
<organism evidence="2">
    <name type="scientific">uncultured bacterium contig00034</name>
    <dbReference type="NCBI Taxonomy" id="1181523"/>
    <lineage>
        <taxon>Bacteria</taxon>
        <taxon>environmental samples</taxon>
    </lineage>
</organism>
<protein>
    <submittedName>
        <fullName evidence="2">Uncharacterized protein</fullName>
    </submittedName>
</protein>
<feature type="region of interest" description="Disordered" evidence="1">
    <location>
        <begin position="1"/>
        <end position="25"/>
    </location>
</feature>
<sequence>MYIHTFNLSTPQAPPAPPPHYKKGNLRMPINRVVVRRSGLFSTVEQS</sequence>
<dbReference type="AlphaFoldDB" id="A0A806JZG2"/>
<feature type="compositionally biased region" description="Polar residues" evidence="1">
    <location>
        <begin position="1"/>
        <end position="10"/>
    </location>
</feature>
<reference evidence="2" key="1">
    <citation type="submission" date="2012-03" db="EMBL/GenBank/DDBJ databases">
        <title>Functional metagenomics reveals considerable lignocellulase gene clusters in the gut microbiome of a wood-feeding higher termite.</title>
        <authorList>
            <person name="Liu N."/>
        </authorList>
    </citation>
    <scope>NUCLEOTIDE SEQUENCE</scope>
</reference>
<evidence type="ECO:0000313" key="2">
    <source>
        <dbReference type="EMBL" id="AGS52132.1"/>
    </source>
</evidence>
<dbReference type="EMBL" id="JQ844183">
    <property type="protein sequence ID" value="AGS52132.1"/>
    <property type="molecule type" value="Genomic_DNA"/>
</dbReference>
<evidence type="ECO:0000256" key="1">
    <source>
        <dbReference type="SAM" id="MobiDB-lite"/>
    </source>
</evidence>
<name>A0A806JZG2_9BACT</name>
<proteinExistence type="predicted"/>